<accession>A0AA38RN35</accession>
<feature type="compositionally biased region" description="Basic and acidic residues" evidence="1">
    <location>
        <begin position="509"/>
        <end position="518"/>
    </location>
</feature>
<comment type="caution">
    <text evidence="2">The sequence shown here is derived from an EMBL/GenBank/DDBJ whole genome shotgun (WGS) entry which is preliminary data.</text>
</comment>
<dbReference type="EMBL" id="JANBVN010000097">
    <property type="protein sequence ID" value="KAJ9144761.1"/>
    <property type="molecule type" value="Genomic_DNA"/>
</dbReference>
<reference evidence="2" key="1">
    <citation type="submission" date="2022-07" db="EMBL/GenBank/DDBJ databases">
        <title>Fungi with potential for degradation of polypropylene.</title>
        <authorList>
            <person name="Gostincar C."/>
        </authorList>
    </citation>
    <scope>NUCLEOTIDE SEQUENCE</scope>
    <source>
        <strain evidence="2">EXF-13287</strain>
    </source>
</reference>
<feature type="region of interest" description="Disordered" evidence="1">
    <location>
        <begin position="348"/>
        <end position="524"/>
    </location>
</feature>
<feature type="compositionally biased region" description="Basic and acidic residues" evidence="1">
    <location>
        <begin position="421"/>
        <end position="438"/>
    </location>
</feature>
<organism evidence="2 3">
    <name type="scientific">Coniochaeta hoffmannii</name>
    <dbReference type="NCBI Taxonomy" id="91930"/>
    <lineage>
        <taxon>Eukaryota</taxon>
        <taxon>Fungi</taxon>
        <taxon>Dikarya</taxon>
        <taxon>Ascomycota</taxon>
        <taxon>Pezizomycotina</taxon>
        <taxon>Sordariomycetes</taxon>
        <taxon>Sordariomycetidae</taxon>
        <taxon>Coniochaetales</taxon>
        <taxon>Coniochaetaceae</taxon>
        <taxon>Coniochaeta</taxon>
    </lineage>
</organism>
<evidence type="ECO:0000313" key="3">
    <source>
        <dbReference type="Proteomes" id="UP001174691"/>
    </source>
</evidence>
<gene>
    <name evidence="2" type="ORF">NKR19_g6377</name>
</gene>
<proteinExistence type="predicted"/>
<feature type="compositionally biased region" description="Polar residues" evidence="1">
    <location>
        <begin position="407"/>
        <end position="418"/>
    </location>
</feature>
<feature type="compositionally biased region" description="Polar residues" evidence="1">
    <location>
        <begin position="470"/>
        <end position="501"/>
    </location>
</feature>
<evidence type="ECO:0000313" key="2">
    <source>
        <dbReference type="EMBL" id="KAJ9144761.1"/>
    </source>
</evidence>
<dbReference type="Proteomes" id="UP001174691">
    <property type="component" value="Unassembled WGS sequence"/>
</dbReference>
<dbReference type="AlphaFoldDB" id="A0AA38RN35"/>
<evidence type="ECO:0000256" key="1">
    <source>
        <dbReference type="SAM" id="MobiDB-lite"/>
    </source>
</evidence>
<name>A0AA38RN35_9PEZI</name>
<feature type="compositionally biased region" description="Polar residues" evidence="1">
    <location>
        <begin position="368"/>
        <end position="387"/>
    </location>
</feature>
<sequence>MAIIVRIEPGGEEVEVTRPERLARASIILRDELQDVTDDATVVLTAHEPTTSAATIRYVLEDLQHGFADAHGGGYDAKSVAGVCNVLVRFECDPEPFQHLWHRMTQTSSRDQGGQQRRWRTRIPLRETTTACQLAISALVFGKVEELAKELGVVVWALDTELDTTVPELQNLQAMRLEEQRHIFDELKHQLLRLYADQNDQRTVSLADKILKDVRDRNLGELTNTWEENCHAHPELRKFNPYKLIRRFEDAIKPPAAKPPVASGRHAVETCQQPAGSKSFPIDLGELRQVVGQGINTLVKRKSLADNSQAIIDGILSALEARVKIRQRERAMSLIEQRQATVAEWRRELQQPGSTRRPSPKGQGHQRVGSSLSASRFRSLPQRSTNGYPPPDNGEGSSRTWEEEQFNQEPQLPSSNYGQWRETEDRPIKGKERERPHAAELSSVSTRLKRAGKTVGSSTPQDQRAGMVQSVPQQAGSSSQQNGHNGVNTVHGLTNGLQKLQVNFDDSEESWRHGDDLRLGGSRG</sequence>
<keyword evidence="3" id="KW-1185">Reference proteome</keyword>
<protein>
    <submittedName>
        <fullName evidence="2">Uncharacterized protein</fullName>
    </submittedName>
</protein>